<organism evidence="1 2">
    <name type="scientific">Anaerobranca californiensis DSM 14826</name>
    <dbReference type="NCBI Taxonomy" id="1120989"/>
    <lineage>
        <taxon>Bacteria</taxon>
        <taxon>Bacillati</taxon>
        <taxon>Bacillota</taxon>
        <taxon>Clostridia</taxon>
        <taxon>Eubacteriales</taxon>
        <taxon>Proteinivoracaceae</taxon>
        <taxon>Anaerobranca</taxon>
    </lineage>
</organism>
<dbReference type="STRING" id="1120989.SAMN02745227_00683"/>
<keyword evidence="2" id="KW-1185">Reference proteome</keyword>
<dbReference type="Pfam" id="PF02597">
    <property type="entry name" value="ThiS"/>
    <property type="match status" value="1"/>
</dbReference>
<dbReference type="InterPro" id="IPR003749">
    <property type="entry name" value="ThiS/MoaD-like"/>
</dbReference>
<dbReference type="CDD" id="cd17040">
    <property type="entry name" value="Ubl_MoaD_like"/>
    <property type="match status" value="1"/>
</dbReference>
<protein>
    <submittedName>
        <fullName evidence="1">Molybdopterin converting factor, small subunit</fullName>
    </submittedName>
</protein>
<accession>A0A1M6M6J3</accession>
<proteinExistence type="predicted"/>
<gene>
    <name evidence="1" type="ORF">SAMN02745227_00683</name>
</gene>
<dbReference type="SUPFAM" id="SSF54285">
    <property type="entry name" value="MoaD/ThiS"/>
    <property type="match status" value="1"/>
</dbReference>
<evidence type="ECO:0000313" key="2">
    <source>
        <dbReference type="Proteomes" id="UP000243547"/>
    </source>
</evidence>
<dbReference type="InterPro" id="IPR016155">
    <property type="entry name" value="Mopterin_synth/thiamin_S_b"/>
</dbReference>
<dbReference type="RefSeq" id="WP_072906314.1">
    <property type="nucleotide sequence ID" value="NZ_FRAI01000006.1"/>
</dbReference>
<sequence>MVNVTVRLFATLRENRGKELFLQFEGKVTPKEIIEKLNIPEEEVAILLINGRDGSLDTYLEDNDVISIFPPVGGG</sequence>
<dbReference type="Gene3D" id="3.10.20.30">
    <property type="match status" value="1"/>
</dbReference>
<evidence type="ECO:0000313" key="1">
    <source>
        <dbReference type="EMBL" id="SHJ79057.1"/>
    </source>
</evidence>
<dbReference type="OrthoDB" id="9801945at2"/>
<dbReference type="Proteomes" id="UP000243547">
    <property type="component" value="Unassembled WGS sequence"/>
</dbReference>
<dbReference type="EMBL" id="FRAI01000006">
    <property type="protein sequence ID" value="SHJ79057.1"/>
    <property type="molecule type" value="Genomic_DNA"/>
</dbReference>
<dbReference type="InterPro" id="IPR012675">
    <property type="entry name" value="Beta-grasp_dom_sf"/>
</dbReference>
<name>A0A1M6M6J3_9FIRM</name>
<dbReference type="AlphaFoldDB" id="A0A1M6M6J3"/>
<reference evidence="2" key="1">
    <citation type="submission" date="2016-11" db="EMBL/GenBank/DDBJ databases">
        <authorList>
            <person name="Varghese N."/>
            <person name="Submissions S."/>
        </authorList>
    </citation>
    <scope>NUCLEOTIDE SEQUENCE [LARGE SCALE GENOMIC DNA]</scope>
    <source>
        <strain evidence="2">DSM 14826</strain>
    </source>
</reference>